<proteinExistence type="predicted"/>
<reference evidence="2 3" key="1">
    <citation type="submission" date="2021-03" db="EMBL/GenBank/DDBJ databases">
        <title>Genomic Encyclopedia of Type Strains, Phase IV (KMG-IV): sequencing the most valuable type-strain genomes for metagenomic binning, comparative biology and taxonomic classification.</title>
        <authorList>
            <person name="Goeker M."/>
        </authorList>
    </citation>
    <scope>NUCLEOTIDE SEQUENCE [LARGE SCALE GENOMIC DNA]</scope>
    <source>
        <strain evidence="2 3">DSM 26806</strain>
    </source>
</reference>
<organism evidence="2 3">
    <name type="scientific">Paenibacillus shirakamiensis</name>
    <dbReference type="NCBI Taxonomy" id="1265935"/>
    <lineage>
        <taxon>Bacteria</taxon>
        <taxon>Bacillati</taxon>
        <taxon>Bacillota</taxon>
        <taxon>Bacilli</taxon>
        <taxon>Bacillales</taxon>
        <taxon>Paenibacillaceae</taxon>
        <taxon>Paenibacillus</taxon>
    </lineage>
</organism>
<feature type="transmembrane region" description="Helical" evidence="1">
    <location>
        <begin position="7"/>
        <end position="30"/>
    </location>
</feature>
<gene>
    <name evidence="2" type="ORF">J2Z69_001147</name>
</gene>
<evidence type="ECO:0000313" key="2">
    <source>
        <dbReference type="EMBL" id="MBP2000128.1"/>
    </source>
</evidence>
<accession>A0ABS4JEK5</accession>
<evidence type="ECO:0000313" key="3">
    <source>
        <dbReference type="Proteomes" id="UP001519288"/>
    </source>
</evidence>
<keyword evidence="3" id="KW-1185">Reference proteome</keyword>
<keyword evidence="1" id="KW-1133">Transmembrane helix</keyword>
<dbReference type="EMBL" id="JAGGLD010000001">
    <property type="protein sequence ID" value="MBP2000128.1"/>
    <property type="molecule type" value="Genomic_DNA"/>
</dbReference>
<evidence type="ECO:0000256" key="1">
    <source>
        <dbReference type="SAM" id="Phobius"/>
    </source>
</evidence>
<keyword evidence="1" id="KW-0472">Membrane</keyword>
<feature type="transmembrane region" description="Helical" evidence="1">
    <location>
        <begin position="42"/>
        <end position="63"/>
    </location>
</feature>
<name>A0ABS4JEK5_9BACL</name>
<protein>
    <submittedName>
        <fullName evidence="2">Uncharacterized protein</fullName>
    </submittedName>
</protein>
<keyword evidence="1" id="KW-0812">Transmembrane</keyword>
<dbReference type="RefSeq" id="WP_209859900.1">
    <property type="nucleotide sequence ID" value="NZ_JAGGLD010000001.1"/>
</dbReference>
<sequence length="105" mass="12405">MKFNKGLFIAWIIPQIAMSIANVGVLIFILMHWEGLVQIHRAAMWTMNWFLFLVVMVFGWIRIRHGIGKVDFMFLMTKRVMNDCYKIIEQKILASLWAYPIQRSG</sequence>
<dbReference type="Proteomes" id="UP001519288">
    <property type="component" value="Unassembled WGS sequence"/>
</dbReference>
<comment type="caution">
    <text evidence="2">The sequence shown here is derived from an EMBL/GenBank/DDBJ whole genome shotgun (WGS) entry which is preliminary data.</text>
</comment>